<organism evidence="3 4">
    <name type="scientific">Geobacter hydrogenophilus</name>
    <dbReference type="NCBI Taxonomy" id="40983"/>
    <lineage>
        <taxon>Bacteria</taxon>
        <taxon>Pseudomonadati</taxon>
        <taxon>Thermodesulfobacteriota</taxon>
        <taxon>Desulfuromonadia</taxon>
        <taxon>Geobacterales</taxon>
        <taxon>Geobacteraceae</taxon>
        <taxon>Geobacter</taxon>
    </lineage>
</organism>
<evidence type="ECO:0000256" key="2">
    <source>
        <dbReference type="SAM" id="SignalP"/>
    </source>
</evidence>
<evidence type="ECO:0008006" key="5">
    <source>
        <dbReference type="Google" id="ProtNLM"/>
    </source>
</evidence>
<evidence type="ECO:0000313" key="4">
    <source>
        <dbReference type="Proteomes" id="UP001144352"/>
    </source>
</evidence>
<evidence type="ECO:0000256" key="1">
    <source>
        <dbReference type="SAM" id="Coils"/>
    </source>
</evidence>
<accession>A0A9W6FY04</accession>
<keyword evidence="1" id="KW-0175">Coiled coil</keyword>
<reference evidence="3" key="1">
    <citation type="submission" date="2022-12" db="EMBL/GenBank/DDBJ databases">
        <title>Reference genome sequencing for broad-spectrum identification of bacterial and archaeal isolates by mass spectrometry.</title>
        <authorList>
            <person name="Sekiguchi Y."/>
            <person name="Tourlousse D.M."/>
        </authorList>
    </citation>
    <scope>NUCLEOTIDE SEQUENCE</scope>
    <source>
        <strain evidence="3">H2</strain>
    </source>
</reference>
<dbReference type="PROSITE" id="PS51257">
    <property type="entry name" value="PROKAR_LIPOPROTEIN"/>
    <property type="match status" value="1"/>
</dbReference>
<name>A0A9W6FY04_9BACT</name>
<feature type="chain" id="PRO_5040968403" description="Lipoprotein" evidence="2">
    <location>
        <begin position="20"/>
        <end position="216"/>
    </location>
</feature>
<keyword evidence="4" id="KW-1185">Reference proteome</keyword>
<feature type="signal peptide" evidence="2">
    <location>
        <begin position="1"/>
        <end position="19"/>
    </location>
</feature>
<gene>
    <name evidence="3" type="ORF">GHYDROH2_03640</name>
</gene>
<dbReference type="EMBL" id="BSDS01000001">
    <property type="protein sequence ID" value="GLI36863.1"/>
    <property type="molecule type" value="Genomic_DNA"/>
</dbReference>
<dbReference type="Proteomes" id="UP001144352">
    <property type="component" value="Unassembled WGS sequence"/>
</dbReference>
<feature type="coiled-coil region" evidence="1">
    <location>
        <begin position="49"/>
        <end position="86"/>
    </location>
</feature>
<protein>
    <recommendedName>
        <fullName evidence="5">Lipoprotein</fullName>
    </recommendedName>
</protein>
<sequence>MRYVAITGLFVTLMLACSACTPAIYGVPQPEWQKLTDAQRLEAIRGYNVREKLREEQRLRQAEREAKEAEIQAMESRRRQEDMQRQVEGIYRGDAGHYGDLIRVTIQGGQFRFGSKNRSFQPVALKIANGETKRVEIVSHERYATYRAELYLRYLDGLLLFDTDGRLDGNLSRLVYEPGWRRGRSYVVTSPEGRGLHEVQVSVEVVPHLREGEVHR</sequence>
<evidence type="ECO:0000313" key="3">
    <source>
        <dbReference type="EMBL" id="GLI36863.1"/>
    </source>
</evidence>
<dbReference type="AlphaFoldDB" id="A0A9W6FY04"/>
<proteinExistence type="predicted"/>
<keyword evidence="2" id="KW-0732">Signal</keyword>
<comment type="caution">
    <text evidence="3">The sequence shown here is derived from an EMBL/GenBank/DDBJ whole genome shotgun (WGS) entry which is preliminary data.</text>
</comment>